<dbReference type="Proteomes" id="UP000887013">
    <property type="component" value="Unassembled WGS sequence"/>
</dbReference>
<dbReference type="AlphaFoldDB" id="A0A8X6QKC5"/>
<evidence type="ECO:0000313" key="1">
    <source>
        <dbReference type="EMBL" id="GFU23662.1"/>
    </source>
</evidence>
<feature type="non-terminal residue" evidence="1">
    <location>
        <position position="1"/>
    </location>
</feature>
<keyword evidence="2" id="KW-1185">Reference proteome</keyword>
<gene>
    <name evidence="1" type="ORF">NPIL_69041</name>
</gene>
<proteinExistence type="predicted"/>
<comment type="caution">
    <text evidence="1">The sequence shown here is derived from an EMBL/GenBank/DDBJ whole genome shotgun (WGS) entry which is preliminary data.</text>
</comment>
<name>A0A8X6QKC5_NEPPI</name>
<reference evidence="1" key="1">
    <citation type="submission" date="2020-08" db="EMBL/GenBank/DDBJ databases">
        <title>Multicomponent nature underlies the extraordinary mechanical properties of spider dragline silk.</title>
        <authorList>
            <person name="Kono N."/>
            <person name="Nakamura H."/>
            <person name="Mori M."/>
            <person name="Yoshida Y."/>
            <person name="Ohtoshi R."/>
            <person name="Malay A.D."/>
            <person name="Moran D.A.P."/>
            <person name="Tomita M."/>
            <person name="Numata K."/>
            <person name="Arakawa K."/>
        </authorList>
    </citation>
    <scope>NUCLEOTIDE SEQUENCE</scope>
</reference>
<dbReference type="EMBL" id="BMAW01081277">
    <property type="protein sequence ID" value="GFU23662.1"/>
    <property type="molecule type" value="Genomic_DNA"/>
</dbReference>
<protein>
    <submittedName>
        <fullName evidence="1">Uncharacterized protein</fullName>
    </submittedName>
</protein>
<evidence type="ECO:0000313" key="2">
    <source>
        <dbReference type="Proteomes" id="UP000887013"/>
    </source>
</evidence>
<sequence length="102" mass="11946">VWLKPKSFKETFLKSKASLEIEEIMNFLLSVVVLFSLNSILFGSENSEMKGNLLTTIFPFPMDQDFTKNRNERIRRQNGVIHPQGVTEPINYYFDFAYFKTV</sequence>
<organism evidence="1 2">
    <name type="scientific">Nephila pilipes</name>
    <name type="common">Giant wood spider</name>
    <name type="synonym">Nephila maculata</name>
    <dbReference type="NCBI Taxonomy" id="299642"/>
    <lineage>
        <taxon>Eukaryota</taxon>
        <taxon>Metazoa</taxon>
        <taxon>Ecdysozoa</taxon>
        <taxon>Arthropoda</taxon>
        <taxon>Chelicerata</taxon>
        <taxon>Arachnida</taxon>
        <taxon>Araneae</taxon>
        <taxon>Araneomorphae</taxon>
        <taxon>Entelegynae</taxon>
        <taxon>Araneoidea</taxon>
        <taxon>Nephilidae</taxon>
        <taxon>Nephila</taxon>
    </lineage>
</organism>
<accession>A0A8X6QKC5</accession>